<keyword evidence="3" id="KW-0109">Calcium transport</keyword>
<dbReference type="GO" id="GO:0002121">
    <property type="term" value="P:inter-male aggressive behavior"/>
    <property type="evidence" value="ECO:0007669"/>
    <property type="project" value="Ensembl"/>
</dbReference>
<feature type="region of interest" description="Disordered" evidence="12">
    <location>
        <begin position="780"/>
        <end position="832"/>
    </location>
</feature>
<keyword evidence="8" id="KW-0040">ANK repeat</keyword>
<evidence type="ECO:0000259" key="14">
    <source>
        <dbReference type="SMART" id="SM01420"/>
    </source>
</evidence>
<feature type="compositionally biased region" description="Low complexity" evidence="12">
    <location>
        <begin position="793"/>
        <end position="804"/>
    </location>
</feature>
<dbReference type="GO" id="GO:0007204">
    <property type="term" value="P:positive regulation of cytosolic calcium ion concentration"/>
    <property type="evidence" value="ECO:0007669"/>
    <property type="project" value="Ensembl"/>
</dbReference>
<dbReference type="Ensembl" id="ENSPSNT00000010771.1">
    <property type="protein sequence ID" value="ENSPSNP00000009521.1"/>
    <property type="gene ID" value="ENSPSNG00000006971.1"/>
</dbReference>
<reference evidence="15" key="2">
    <citation type="submission" date="2025-08" db="UniProtKB">
        <authorList>
            <consortium name="Ensembl"/>
        </authorList>
    </citation>
    <scope>IDENTIFICATION</scope>
</reference>
<keyword evidence="3" id="KW-0106">Calcium</keyword>
<dbReference type="GO" id="GO:0012505">
    <property type="term" value="C:endomembrane system"/>
    <property type="evidence" value="ECO:0007669"/>
    <property type="project" value="Ensembl"/>
</dbReference>
<feature type="transmembrane region" description="Helical" evidence="13">
    <location>
        <begin position="492"/>
        <end position="512"/>
    </location>
</feature>
<evidence type="ECO:0000256" key="2">
    <source>
        <dbReference type="ARBA" id="ARBA00022448"/>
    </source>
</evidence>
<comment type="subcellular location">
    <subcellularLocation>
        <location evidence="1">Membrane</location>
        <topology evidence="1">Multi-pass membrane protein</topology>
    </subcellularLocation>
</comment>
<accession>A0A8C9BPF2</accession>
<dbReference type="Pfam" id="PF08344">
    <property type="entry name" value="TRP_2"/>
    <property type="match status" value="1"/>
</dbReference>
<dbReference type="InterPro" id="IPR036770">
    <property type="entry name" value="Ankyrin_rpt-contain_sf"/>
</dbReference>
<dbReference type="GO" id="GO:0007340">
    <property type="term" value="P:acrosome reaction"/>
    <property type="evidence" value="ECO:0007669"/>
    <property type="project" value="Ensembl"/>
</dbReference>
<keyword evidence="11" id="KW-0407">Ion channel</keyword>
<feature type="domain" description="Transient receptor ion channel" evidence="14">
    <location>
        <begin position="169"/>
        <end position="231"/>
    </location>
</feature>
<organism evidence="15 16">
    <name type="scientific">Phocoena sinus</name>
    <name type="common">Vaquita</name>
    <dbReference type="NCBI Taxonomy" id="42100"/>
    <lineage>
        <taxon>Eukaryota</taxon>
        <taxon>Metazoa</taxon>
        <taxon>Chordata</taxon>
        <taxon>Craniata</taxon>
        <taxon>Vertebrata</taxon>
        <taxon>Euteleostomi</taxon>
        <taxon>Mammalia</taxon>
        <taxon>Eutheria</taxon>
        <taxon>Laurasiatheria</taxon>
        <taxon>Artiodactyla</taxon>
        <taxon>Whippomorpha</taxon>
        <taxon>Cetacea</taxon>
        <taxon>Odontoceti</taxon>
        <taxon>Phocoenidae</taxon>
        <taxon>Phocoena</taxon>
    </lineage>
</organism>
<keyword evidence="7 13" id="KW-1133">Transmembrane helix</keyword>
<dbReference type="PANTHER" id="PTHR10117">
    <property type="entry name" value="TRANSIENT RECEPTOR POTENTIAL CHANNEL"/>
    <property type="match status" value="1"/>
</dbReference>
<feature type="transmembrane region" description="Helical" evidence="13">
    <location>
        <begin position="413"/>
        <end position="437"/>
    </location>
</feature>
<evidence type="ECO:0000313" key="16">
    <source>
        <dbReference type="Proteomes" id="UP000694554"/>
    </source>
</evidence>
<dbReference type="InterPro" id="IPR013555">
    <property type="entry name" value="TRP_dom"/>
</dbReference>
<dbReference type="InterPro" id="IPR005458">
    <property type="entry name" value="TRPC2_channel"/>
</dbReference>
<name>A0A8C9BPF2_PHOSS</name>
<dbReference type="GO" id="GO:1902436">
    <property type="term" value="P:negative regulation of male mating behavior"/>
    <property type="evidence" value="ECO:0007669"/>
    <property type="project" value="Ensembl"/>
</dbReference>
<dbReference type="GO" id="GO:0070679">
    <property type="term" value="F:inositol 1,4,5 trisphosphate binding"/>
    <property type="evidence" value="ECO:0007669"/>
    <property type="project" value="Ensembl"/>
</dbReference>
<evidence type="ECO:0000256" key="4">
    <source>
        <dbReference type="ARBA" id="ARBA00022673"/>
    </source>
</evidence>
<dbReference type="SMART" id="SM01420">
    <property type="entry name" value="TRP_2"/>
    <property type="match status" value="1"/>
</dbReference>
<dbReference type="GO" id="GO:0019236">
    <property type="term" value="P:response to pheromone"/>
    <property type="evidence" value="ECO:0007669"/>
    <property type="project" value="Ensembl"/>
</dbReference>
<dbReference type="GO" id="GO:0002124">
    <property type="term" value="P:territorial aggressive behavior"/>
    <property type="evidence" value="ECO:0007669"/>
    <property type="project" value="Ensembl"/>
</dbReference>
<evidence type="ECO:0000256" key="12">
    <source>
        <dbReference type="SAM" id="MobiDB-lite"/>
    </source>
</evidence>
<dbReference type="GO" id="GO:0008050">
    <property type="term" value="P:female courtship behavior"/>
    <property type="evidence" value="ECO:0007669"/>
    <property type="project" value="Ensembl"/>
</dbReference>
<feature type="transmembrane region" description="Helical" evidence="13">
    <location>
        <begin position="557"/>
        <end position="579"/>
    </location>
</feature>
<evidence type="ECO:0000256" key="6">
    <source>
        <dbReference type="ARBA" id="ARBA00022737"/>
    </source>
</evidence>
<evidence type="ECO:0000256" key="3">
    <source>
        <dbReference type="ARBA" id="ARBA00022568"/>
    </source>
</evidence>
<dbReference type="AlphaFoldDB" id="A0A8C9BPF2"/>
<dbReference type="GO" id="GO:0032590">
    <property type="term" value="C:dendrite membrane"/>
    <property type="evidence" value="ECO:0007669"/>
    <property type="project" value="Ensembl"/>
</dbReference>
<keyword evidence="10 13" id="KW-0472">Membrane</keyword>
<evidence type="ECO:0000256" key="1">
    <source>
        <dbReference type="ARBA" id="ARBA00004141"/>
    </source>
</evidence>
<dbReference type="InterPro" id="IPR002153">
    <property type="entry name" value="TRPC_channel"/>
</dbReference>
<keyword evidence="16" id="KW-1185">Reference proteome</keyword>
<dbReference type="PANTHER" id="PTHR10117:SF6">
    <property type="entry name" value="SHORT TRANSIENT RECEPTOR POTENTIAL CHANNEL 2"/>
    <property type="match status" value="1"/>
</dbReference>
<evidence type="ECO:0000256" key="13">
    <source>
        <dbReference type="SAM" id="Phobius"/>
    </source>
</evidence>
<protein>
    <recommendedName>
        <fullName evidence="14">Transient receptor ion channel domain-containing protein</fullName>
    </recommendedName>
</protein>
<keyword evidence="9" id="KW-0406">Ion transport</keyword>
<evidence type="ECO:0000256" key="8">
    <source>
        <dbReference type="ARBA" id="ARBA00023043"/>
    </source>
</evidence>
<dbReference type="GO" id="GO:0019992">
    <property type="term" value="F:diacylglycerol binding"/>
    <property type="evidence" value="ECO:0007669"/>
    <property type="project" value="Ensembl"/>
</dbReference>
<evidence type="ECO:0000256" key="10">
    <source>
        <dbReference type="ARBA" id="ARBA00023136"/>
    </source>
</evidence>
<dbReference type="SUPFAM" id="SSF48403">
    <property type="entry name" value="Ankyrin repeat"/>
    <property type="match status" value="1"/>
</dbReference>
<dbReference type="InterPro" id="IPR005821">
    <property type="entry name" value="Ion_trans_dom"/>
</dbReference>
<dbReference type="GO" id="GO:0015279">
    <property type="term" value="F:store-operated calcium channel activity"/>
    <property type="evidence" value="ECO:0007669"/>
    <property type="project" value="Ensembl"/>
</dbReference>
<dbReference type="Pfam" id="PF00520">
    <property type="entry name" value="Ion_trans"/>
    <property type="match status" value="1"/>
</dbReference>
<reference evidence="15" key="1">
    <citation type="submission" date="2019-08" db="EMBL/GenBank/DDBJ databases">
        <title>Phocoena sinus (Vaquita) genome, mPhoSin1, primary haplotype.</title>
        <authorList>
            <person name="Morin P."/>
            <person name="Mountcastle J."/>
            <person name="Fungtammasan C."/>
            <person name="Rhie A."/>
            <person name="Rojas-Bracho L."/>
            <person name="Smith C.R."/>
            <person name="Taylor B.L."/>
            <person name="Gulland F.M.D."/>
            <person name="Musser W."/>
            <person name="Houck M."/>
            <person name="Haase B."/>
            <person name="Paez S."/>
            <person name="Howe K."/>
            <person name="Torrance J."/>
            <person name="Formenti G."/>
            <person name="Phillippy A."/>
            <person name="Ryder O."/>
            <person name="Jarvis E.D."/>
            <person name="Fedrigo O."/>
        </authorList>
    </citation>
    <scope>NUCLEOTIDE SEQUENCE [LARGE SCALE GENOMIC DNA]</scope>
</reference>
<proteinExistence type="predicted"/>
<evidence type="ECO:0000256" key="5">
    <source>
        <dbReference type="ARBA" id="ARBA00022692"/>
    </source>
</evidence>
<keyword evidence="4" id="KW-0107">Calcium channel</keyword>
<dbReference type="GeneTree" id="ENSGT01060000248588"/>
<keyword evidence="5 13" id="KW-0812">Transmembrane</keyword>
<dbReference type="PRINTS" id="PR01643">
    <property type="entry name" value="TRPCHANNEL2"/>
</dbReference>
<sequence>LYSFIQPQPKWTEIVNRKLKFPPPLLGLQVETTDGRPGGPLQNVEEAEDHSWREALNLAIRLGHEAISDVLLASVKFDFRQIHEALLVAVDTNQPAVVRRLLAWLEWEKGRKVDTRPFSLAFFDSSVDGPRFAPGVTSLTLACQKDLYEIAQLLMDQGHSIARPHPVSCACLECSNTCCCDLLQFSLSRINTCHGIASCAHLSLASEDAMLAAFQLSCELRRLAHKEPEFKHEYIALESLSQDYGFELLGMCQNQSKVTAVLDALGEDSKTEPEAEGLDQAFEESIPNLARLRLAITYNQKWFVAPPICQQVLSSIWHGSLAGWRGSTSIWKIEVMITIPVLKFLLHSASYLWFRIFLLGESLVMETQLGTFRGRSHSGASPCPGSLPPPSGFLWFECKEVWIEGLCSYLLDWWNILDTVVLSPYLAAFVLLAGLAYRRCRDAPDGAACRYFTSAGECVLCFTRLAYVLPAHESLGTLQISIGRMIDDMIRFMFILTIILTAFLCSLNNVYVPYQETEWLGNFNETFQFLFWTMFGTEEHSVVDMPQFLVPELVGRALYGIFTIVLVIALLNMLIAMITSSDAADVEWKFACSKLYLSYFREGLTLPVPFSILPSPKATFYLLSLHRLCLHLYCLGEDTVTREKLGVKILSRPPVFPSQANPGAGAGPGEEERGSYWLHVIKALVQRYIETARREFEETRRKNLGNRLTELTKTVPRLQSEVAGVQRTLVEGRLRRPPDGASILCRSITRVCNSFQNLGPPIPENPALTVPGIVGTQVSSETGLQDAGRARTPAPGESGPSSPAHVLGHREQESEGAGDVPQEEDLGTKEGS</sequence>
<evidence type="ECO:0000256" key="11">
    <source>
        <dbReference type="ARBA" id="ARBA00023303"/>
    </source>
</evidence>
<evidence type="ECO:0000313" key="15">
    <source>
        <dbReference type="Ensembl" id="ENSPSNP00000009521.1"/>
    </source>
</evidence>
<dbReference type="GO" id="GO:0051480">
    <property type="term" value="P:regulation of cytosolic calcium ion concentration"/>
    <property type="evidence" value="ECO:0007669"/>
    <property type="project" value="TreeGrafter"/>
</dbReference>
<dbReference type="GO" id="GO:0048047">
    <property type="term" value="P:mating behavior, sex discrimination"/>
    <property type="evidence" value="ECO:0007669"/>
    <property type="project" value="Ensembl"/>
</dbReference>
<gene>
    <name evidence="15" type="primary">LOC116758322</name>
</gene>
<dbReference type="GO" id="GO:0010468">
    <property type="term" value="P:regulation of gene expression"/>
    <property type="evidence" value="ECO:0007669"/>
    <property type="project" value="Ensembl"/>
</dbReference>
<dbReference type="Proteomes" id="UP000694554">
    <property type="component" value="Chromosome 8"/>
</dbReference>
<keyword evidence="6" id="KW-0677">Repeat</keyword>
<dbReference type="Gene3D" id="1.25.40.20">
    <property type="entry name" value="Ankyrin repeat-containing domain"/>
    <property type="match status" value="1"/>
</dbReference>
<evidence type="ECO:0000256" key="7">
    <source>
        <dbReference type="ARBA" id="ARBA00022989"/>
    </source>
</evidence>
<reference evidence="15" key="3">
    <citation type="submission" date="2025-09" db="UniProtKB">
        <authorList>
            <consortium name="Ensembl"/>
        </authorList>
    </citation>
    <scope>IDENTIFICATION</scope>
</reference>
<keyword evidence="2" id="KW-0813">Transport</keyword>
<dbReference type="GO" id="GO:0034703">
    <property type="term" value="C:cation channel complex"/>
    <property type="evidence" value="ECO:0007669"/>
    <property type="project" value="TreeGrafter"/>
</dbReference>
<evidence type="ECO:0000256" key="9">
    <source>
        <dbReference type="ARBA" id="ARBA00023065"/>
    </source>
</evidence>